<evidence type="ECO:0000256" key="1">
    <source>
        <dbReference type="SAM" id="Phobius"/>
    </source>
</evidence>
<proteinExistence type="predicted"/>
<dbReference type="InterPro" id="IPR025618">
    <property type="entry name" value="YtpI"/>
</dbReference>
<comment type="caution">
    <text evidence="2">The sequence shown here is derived from an EMBL/GenBank/DDBJ whole genome shotgun (WGS) entry which is preliminary data.</text>
</comment>
<keyword evidence="1" id="KW-0472">Membrane</keyword>
<dbReference type="RefSeq" id="WP_343837527.1">
    <property type="nucleotide sequence ID" value="NZ_BAAADO010000001.1"/>
</dbReference>
<keyword evidence="1" id="KW-1133">Transmembrane helix</keyword>
<gene>
    <name evidence="2" type="ORF">GCM10008986_06750</name>
</gene>
<name>A0ABN1AUL5_9BACI</name>
<sequence length="99" mass="11837">MIIFPFIIVISLVLYIFFKVRIFSLKDELLMRYTNSKARISLGVLLFFFGINQYLFYETRLSLFIGIIFLFFGFIQAQYGVKLFKHYRKEIVRRGEVTG</sequence>
<protein>
    <submittedName>
        <fullName evidence="2">YtpI family protein</fullName>
    </submittedName>
</protein>
<organism evidence="2 3">
    <name type="scientific">Salinibacillus aidingensis</name>
    <dbReference type="NCBI Taxonomy" id="237684"/>
    <lineage>
        <taxon>Bacteria</taxon>
        <taxon>Bacillati</taxon>
        <taxon>Bacillota</taxon>
        <taxon>Bacilli</taxon>
        <taxon>Bacillales</taxon>
        <taxon>Bacillaceae</taxon>
        <taxon>Salinibacillus</taxon>
    </lineage>
</organism>
<evidence type="ECO:0000313" key="3">
    <source>
        <dbReference type="Proteomes" id="UP001500880"/>
    </source>
</evidence>
<evidence type="ECO:0000313" key="2">
    <source>
        <dbReference type="EMBL" id="GAA0484182.1"/>
    </source>
</evidence>
<reference evidence="2 3" key="1">
    <citation type="journal article" date="2019" name="Int. J. Syst. Evol. Microbiol.">
        <title>The Global Catalogue of Microorganisms (GCM) 10K type strain sequencing project: providing services to taxonomists for standard genome sequencing and annotation.</title>
        <authorList>
            <consortium name="The Broad Institute Genomics Platform"/>
            <consortium name="The Broad Institute Genome Sequencing Center for Infectious Disease"/>
            <person name="Wu L."/>
            <person name="Ma J."/>
        </authorList>
    </citation>
    <scope>NUCLEOTIDE SEQUENCE [LARGE SCALE GENOMIC DNA]</scope>
    <source>
        <strain evidence="2 3">JCM 12389</strain>
    </source>
</reference>
<accession>A0ABN1AUL5</accession>
<dbReference type="Proteomes" id="UP001500880">
    <property type="component" value="Unassembled WGS sequence"/>
</dbReference>
<dbReference type="Pfam" id="PF14007">
    <property type="entry name" value="YtpI"/>
    <property type="match status" value="1"/>
</dbReference>
<keyword evidence="1" id="KW-0812">Transmembrane</keyword>
<dbReference type="EMBL" id="BAAADO010000001">
    <property type="protein sequence ID" value="GAA0484182.1"/>
    <property type="molecule type" value="Genomic_DNA"/>
</dbReference>
<feature type="transmembrane region" description="Helical" evidence="1">
    <location>
        <begin position="38"/>
        <end position="57"/>
    </location>
</feature>
<feature type="transmembrane region" description="Helical" evidence="1">
    <location>
        <begin position="6"/>
        <end position="26"/>
    </location>
</feature>
<feature type="transmembrane region" description="Helical" evidence="1">
    <location>
        <begin position="63"/>
        <end position="84"/>
    </location>
</feature>
<keyword evidence="3" id="KW-1185">Reference proteome</keyword>